<evidence type="ECO:0000313" key="4">
    <source>
        <dbReference type="EMBL" id="WHS67233.1"/>
    </source>
</evidence>
<dbReference type="PIRSF" id="PIRSF006232">
    <property type="entry name" value="Pirin"/>
    <property type="match status" value="1"/>
</dbReference>
<dbReference type="EMBL" id="CP125947">
    <property type="protein sequence ID" value="WHS67233.1"/>
    <property type="molecule type" value="Genomic_DNA"/>
</dbReference>
<dbReference type="InterPro" id="IPR003829">
    <property type="entry name" value="Pirin_N_dom"/>
</dbReference>
<dbReference type="Proteomes" id="UP001240697">
    <property type="component" value="Chromosome"/>
</dbReference>
<sequence>MNSLTLEQSPTIAAQPAEHFRPIVHCTRGRGHGGITRLMSPSDLGHWVKPFVFLDHFDDSTMRPGTMPLHPHSGIATLTYLIEGAIRYEDTTGKAGTLPAGGVEWMMAGGGVWHTGGPASSGRIRGFQLWVAMPPELENAPAHSQYLEPQALPQAGPAKVLLGRYGDKSSPVAAPSPMTYLAVQLRAGEHWRFEPPAGHSVAWLAVSEGSLRVPQQVNEGEMAVFEESHEPIDIWATHDTQFVFGSAAKHPFELVLGHYSVHTSEAALRQGEAGIRIIGAQLGDLPRAAF</sequence>
<dbReference type="PANTHER" id="PTHR13903:SF8">
    <property type="entry name" value="PIRIN"/>
    <property type="match status" value="1"/>
</dbReference>
<dbReference type="InterPro" id="IPR012093">
    <property type="entry name" value="Pirin"/>
</dbReference>
<protein>
    <submittedName>
        <fullName evidence="4">Pirin family protein</fullName>
    </submittedName>
</protein>
<evidence type="ECO:0000259" key="3">
    <source>
        <dbReference type="Pfam" id="PF02678"/>
    </source>
</evidence>
<organism evidence="4 5">
    <name type="scientific">Comamonas resistens</name>
    <dbReference type="NCBI Taxonomy" id="3046670"/>
    <lineage>
        <taxon>Bacteria</taxon>
        <taxon>Pseudomonadati</taxon>
        <taxon>Pseudomonadota</taxon>
        <taxon>Betaproteobacteria</taxon>
        <taxon>Burkholderiales</taxon>
        <taxon>Comamonadaceae</taxon>
        <taxon>Comamonas</taxon>
    </lineage>
</organism>
<dbReference type="PANTHER" id="PTHR13903">
    <property type="entry name" value="PIRIN-RELATED"/>
    <property type="match status" value="1"/>
</dbReference>
<evidence type="ECO:0000256" key="1">
    <source>
        <dbReference type="ARBA" id="ARBA00008416"/>
    </source>
</evidence>
<comment type="similarity">
    <text evidence="1 2">Belongs to the pirin family.</text>
</comment>
<evidence type="ECO:0000256" key="2">
    <source>
        <dbReference type="RuleBase" id="RU003457"/>
    </source>
</evidence>
<dbReference type="Pfam" id="PF02678">
    <property type="entry name" value="Pirin"/>
    <property type="match status" value="1"/>
</dbReference>
<proteinExistence type="inferred from homology"/>
<gene>
    <name evidence="4" type="ORF">QMY55_08995</name>
</gene>
<evidence type="ECO:0000313" key="5">
    <source>
        <dbReference type="Proteomes" id="UP001240697"/>
    </source>
</evidence>
<dbReference type="InterPro" id="IPR011051">
    <property type="entry name" value="RmlC_Cupin_sf"/>
</dbReference>
<dbReference type="RefSeq" id="WP_283488279.1">
    <property type="nucleotide sequence ID" value="NZ_CP125947.1"/>
</dbReference>
<keyword evidence="5" id="KW-1185">Reference proteome</keyword>
<name>A0ABY8SWD4_9BURK</name>
<dbReference type="Gene3D" id="2.60.120.10">
    <property type="entry name" value="Jelly Rolls"/>
    <property type="match status" value="1"/>
</dbReference>
<feature type="domain" description="Pirin N-terminal" evidence="3">
    <location>
        <begin position="46"/>
        <end position="131"/>
    </location>
</feature>
<dbReference type="InterPro" id="IPR014710">
    <property type="entry name" value="RmlC-like_jellyroll"/>
</dbReference>
<dbReference type="SUPFAM" id="SSF51182">
    <property type="entry name" value="RmlC-like cupins"/>
    <property type="match status" value="1"/>
</dbReference>
<reference evidence="4 5" key="1">
    <citation type="submission" date="2023-05" db="EMBL/GenBank/DDBJ databases">
        <authorList>
            <person name="Yin Y."/>
            <person name="Lu Z."/>
        </authorList>
    </citation>
    <scope>NUCLEOTIDE SEQUENCE [LARGE SCALE GENOMIC DNA]</scope>
    <source>
        <strain evidence="4 5">ZM22</strain>
    </source>
</reference>
<accession>A0ABY8SWD4</accession>